<dbReference type="Gene3D" id="3.30.470.20">
    <property type="entry name" value="ATP-grasp fold, B domain"/>
    <property type="match status" value="1"/>
</dbReference>
<dbReference type="OrthoDB" id="9803907at2"/>
<accession>A0A4U3KTG8</accession>
<sequence length="321" mass="36811">MNILITSAGQRVSLVRAFQKELKIFFPEAKVFAADMCPELSPACHIADQYFEVKKVTAIEYIDGLLQLCIANDIKMVVPTIDTELLVLSKNKQLFEKEGIHVIISSFSLVDKCRDKRKTTAFFQECGIEVPAAIDKNNPTFPLFIKPYNGSLSAETYLITSPDDLKDYHLQNERFLFMEYINKNNHDEYTVDMYFDRKHNVKCIVPRLRLFVRAGEVNKGITSKNVLVPYLKEKLSTIKGAVGCLTVQFFLNKVTERIVAIEINPRFGGGYPLSYCAGANYPQWLIREYFLNEKINYTEDWENGLLMLRYDDEIIVHASNG</sequence>
<dbReference type="GO" id="GO:0046872">
    <property type="term" value="F:metal ion binding"/>
    <property type="evidence" value="ECO:0007669"/>
    <property type="project" value="InterPro"/>
</dbReference>
<dbReference type="NCBIfam" id="NF009405">
    <property type="entry name" value="PRK12767.1-4"/>
    <property type="match status" value="1"/>
</dbReference>
<keyword evidence="1" id="KW-0547">Nucleotide-binding</keyword>
<organism evidence="3 4">
    <name type="scientific">Ilyomonas limi</name>
    <dbReference type="NCBI Taxonomy" id="2575867"/>
    <lineage>
        <taxon>Bacteria</taxon>
        <taxon>Pseudomonadati</taxon>
        <taxon>Bacteroidota</taxon>
        <taxon>Chitinophagia</taxon>
        <taxon>Chitinophagales</taxon>
        <taxon>Chitinophagaceae</taxon>
        <taxon>Ilyomonas</taxon>
    </lineage>
</organism>
<dbReference type="Pfam" id="PF21360">
    <property type="entry name" value="PylC-like_N"/>
    <property type="match status" value="1"/>
</dbReference>
<dbReference type="InterPro" id="IPR048764">
    <property type="entry name" value="PylC_N"/>
</dbReference>
<feature type="domain" description="ATP-grasp" evidence="2">
    <location>
        <begin position="92"/>
        <end position="290"/>
    </location>
</feature>
<comment type="caution">
    <text evidence="3">The sequence shown here is derived from an EMBL/GenBank/DDBJ whole genome shotgun (WGS) entry which is preliminary data.</text>
</comment>
<dbReference type="PROSITE" id="PS50975">
    <property type="entry name" value="ATP_GRASP"/>
    <property type="match status" value="1"/>
</dbReference>
<dbReference type="EMBL" id="SZQL01000025">
    <property type="protein sequence ID" value="TKK65019.1"/>
    <property type="molecule type" value="Genomic_DNA"/>
</dbReference>
<proteinExistence type="predicted"/>
<reference evidence="3 4" key="1">
    <citation type="submission" date="2019-05" db="EMBL/GenBank/DDBJ databases">
        <title>Panacibacter sp. strain 17mud1-8 Genome sequencing and assembly.</title>
        <authorList>
            <person name="Chhetri G."/>
        </authorList>
    </citation>
    <scope>NUCLEOTIDE SEQUENCE [LARGE SCALE GENOMIC DNA]</scope>
    <source>
        <strain evidence="3 4">17mud1-8</strain>
    </source>
</reference>
<evidence type="ECO:0000256" key="1">
    <source>
        <dbReference type="PROSITE-ProRule" id="PRU00409"/>
    </source>
</evidence>
<evidence type="ECO:0000259" key="2">
    <source>
        <dbReference type="PROSITE" id="PS50975"/>
    </source>
</evidence>
<dbReference type="InterPro" id="IPR011761">
    <property type="entry name" value="ATP-grasp"/>
</dbReference>
<name>A0A4U3KTG8_9BACT</name>
<gene>
    <name evidence="3" type="ORF">FC093_21180</name>
</gene>
<dbReference type="Gene3D" id="3.40.50.20">
    <property type="match status" value="1"/>
</dbReference>
<evidence type="ECO:0000313" key="4">
    <source>
        <dbReference type="Proteomes" id="UP000305848"/>
    </source>
</evidence>
<dbReference type="Proteomes" id="UP000305848">
    <property type="component" value="Unassembled WGS sequence"/>
</dbReference>
<evidence type="ECO:0000313" key="3">
    <source>
        <dbReference type="EMBL" id="TKK65019.1"/>
    </source>
</evidence>
<dbReference type="InterPro" id="IPR013815">
    <property type="entry name" value="ATP_grasp_subdomain_1"/>
</dbReference>
<keyword evidence="4" id="KW-1185">Reference proteome</keyword>
<protein>
    <submittedName>
        <fullName evidence="3">ATP-grasp domain-containing protein</fullName>
    </submittedName>
</protein>
<dbReference type="AlphaFoldDB" id="A0A4U3KTG8"/>
<keyword evidence="1" id="KW-0067">ATP-binding</keyword>
<dbReference type="GO" id="GO:0005524">
    <property type="term" value="F:ATP binding"/>
    <property type="evidence" value="ECO:0007669"/>
    <property type="project" value="UniProtKB-UniRule"/>
</dbReference>
<dbReference type="Pfam" id="PF15632">
    <property type="entry name" value="ATPgrasp_Ter"/>
    <property type="match status" value="1"/>
</dbReference>
<dbReference type="RefSeq" id="WP_137263818.1">
    <property type="nucleotide sequence ID" value="NZ_SZQL01000025.1"/>
</dbReference>
<dbReference type="SUPFAM" id="SSF56059">
    <property type="entry name" value="Glutathione synthetase ATP-binding domain-like"/>
    <property type="match status" value="1"/>
</dbReference>
<dbReference type="Gene3D" id="3.30.1490.20">
    <property type="entry name" value="ATP-grasp fold, A domain"/>
    <property type="match status" value="1"/>
</dbReference>